<organism evidence="1 2">
    <name type="scientific">Neoroseomonas soli</name>
    <dbReference type="NCBI Taxonomy" id="1081025"/>
    <lineage>
        <taxon>Bacteria</taxon>
        <taxon>Pseudomonadati</taxon>
        <taxon>Pseudomonadota</taxon>
        <taxon>Alphaproteobacteria</taxon>
        <taxon>Acetobacterales</taxon>
        <taxon>Acetobacteraceae</taxon>
        <taxon>Neoroseomonas</taxon>
    </lineage>
</organism>
<evidence type="ECO:0000313" key="1">
    <source>
        <dbReference type="EMBL" id="MBR0673820.1"/>
    </source>
</evidence>
<dbReference type="SUPFAM" id="SSF52402">
    <property type="entry name" value="Adenine nucleotide alpha hydrolases-like"/>
    <property type="match status" value="1"/>
</dbReference>
<reference evidence="1" key="1">
    <citation type="submission" date="2020-01" db="EMBL/GenBank/DDBJ databases">
        <authorList>
            <person name="Rat A."/>
        </authorList>
    </citation>
    <scope>NUCLEOTIDE SEQUENCE</scope>
    <source>
        <strain evidence="1">LMG 31231</strain>
    </source>
</reference>
<protein>
    <recommendedName>
        <fullName evidence="3">Universal stress protein</fullName>
    </recommendedName>
</protein>
<dbReference type="Gene3D" id="3.40.50.12370">
    <property type="match status" value="1"/>
</dbReference>
<accession>A0A9X9X341</accession>
<dbReference type="AlphaFoldDB" id="A0A9X9X341"/>
<name>A0A9X9X341_9PROT</name>
<gene>
    <name evidence="1" type="ORF">GXW76_21785</name>
</gene>
<sequence length="277" mass="29248">MNATPRLRRLLLDLGHAAAEQEGIEAAAQIARLLELDLLGVFVEDEALLALAALPFARELRLPTHAWTAMEASRLTTDFGQTAARLRRMLEENCARLGIPSGFEVVRGDPAACLSGRCGEADMLALVAPSSAAGRSVGAFPRAWHAALHSEAPVLLLPPRARRQRGPVASVAGEGGTAQLDLALRLAAAAGEGLLLLRPPGPGVSVEEAVERARAVGLGEVRVATRPLRALTARGIEEGLGSVEERLVVLAREAAITFDHDGAPRLAAQRRVPVLVR</sequence>
<dbReference type="RefSeq" id="WP_211864222.1">
    <property type="nucleotide sequence ID" value="NZ_JAAEDM010000091.1"/>
</dbReference>
<reference evidence="1" key="2">
    <citation type="journal article" date="2021" name="Syst. Appl. Microbiol.">
        <title>Roseomonas hellenica sp. nov., isolated from roots of wild-growing Alkanna tinctoria.</title>
        <authorList>
            <person name="Rat A."/>
            <person name="Naranjo H.D."/>
            <person name="Lebbe L."/>
            <person name="Cnockaert M."/>
            <person name="Krigas N."/>
            <person name="Grigoriadou K."/>
            <person name="Maloupa E."/>
            <person name="Willems A."/>
        </authorList>
    </citation>
    <scope>NUCLEOTIDE SEQUENCE</scope>
    <source>
        <strain evidence="1">LMG 31231</strain>
    </source>
</reference>
<evidence type="ECO:0000313" key="2">
    <source>
        <dbReference type="Proteomes" id="UP001138751"/>
    </source>
</evidence>
<comment type="caution">
    <text evidence="1">The sequence shown here is derived from an EMBL/GenBank/DDBJ whole genome shotgun (WGS) entry which is preliminary data.</text>
</comment>
<dbReference type="EMBL" id="JAAEDM010000091">
    <property type="protein sequence ID" value="MBR0673820.1"/>
    <property type="molecule type" value="Genomic_DNA"/>
</dbReference>
<keyword evidence="2" id="KW-1185">Reference proteome</keyword>
<proteinExistence type="predicted"/>
<evidence type="ECO:0008006" key="3">
    <source>
        <dbReference type="Google" id="ProtNLM"/>
    </source>
</evidence>
<dbReference type="Proteomes" id="UP001138751">
    <property type="component" value="Unassembled WGS sequence"/>
</dbReference>